<accession>A0A645D4A0</accession>
<reference evidence="1" key="1">
    <citation type="submission" date="2019-08" db="EMBL/GenBank/DDBJ databases">
        <authorList>
            <person name="Kucharzyk K."/>
            <person name="Murdoch R.W."/>
            <person name="Higgins S."/>
            <person name="Loffler F."/>
        </authorList>
    </citation>
    <scope>NUCLEOTIDE SEQUENCE</scope>
</reference>
<name>A0A645D4A0_9ZZZZ</name>
<sequence length="185" mass="20407">MEIIGNSTPRFEYGLRLGADWHGVDASVFFQGVGSRQIWGEGFLTTPGYHASDGAMPQAIAGNFWKPDKTDAFYPAPYNMAGSNTGNNMQVQSKYLLDMSYLRVKNITVGYTLPSTLLNKIMLQKVRIYASLENFFTFDNLGGLPIDPEVISGYSMFNETNYNLGRTGVGTPVFKSGSLGLQINF</sequence>
<proteinExistence type="predicted"/>
<dbReference type="AlphaFoldDB" id="A0A645D4A0"/>
<gene>
    <name evidence="1" type="ORF">SDC9_130536</name>
</gene>
<dbReference type="EMBL" id="VSSQ01032263">
    <property type="protein sequence ID" value="MPM83472.1"/>
    <property type="molecule type" value="Genomic_DNA"/>
</dbReference>
<organism evidence="1">
    <name type="scientific">bioreactor metagenome</name>
    <dbReference type="NCBI Taxonomy" id="1076179"/>
    <lineage>
        <taxon>unclassified sequences</taxon>
        <taxon>metagenomes</taxon>
        <taxon>ecological metagenomes</taxon>
    </lineage>
</organism>
<evidence type="ECO:0008006" key="2">
    <source>
        <dbReference type="Google" id="ProtNLM"/>
    </source>
</evidence>
<protein>
    <recommendedName>
        <fullName evidence="2">TonB-dependent receptor SusC</fullName>
    </recommendedName>
</protein>
<evidence type="ECO:0000313" key="1">
    <source>
        <dbReference type="EMBL" id="MPM83472.1"/>
    </source>
</evidence>
<comment type="caution">
    <text evidence="1">The sequence shown here is derived from an EMBL/GenBank/DDBJ whole genome shotgun (WGS) entry which is preliminary data.</text>
</comment>